<organism evidence="1">
    <name type="scientific">Tanacetum cinerariifolium</name>
    <name type="common">Dalmatian daisy</name>
    <name type="synonym">Chrysanthemum cinerariifolium</name>
    <dbReference type="NCBI Taxonomy" id="118510"/>
    <lineage>
        <taxon>Eukaryota</taxon>
        <taxon>Viridiplantae</taxon>
        <taxon>Streptophyta</taxon>
        <taxon>Embryophyta</taxon>
        <taxon>Tracheophyta</taxon>
        <taxon>Spermatophyta</taxon>
        <taxon>Magnoliopsida</taxon>
        <taxon>eudicotyledons</taxon>
        <taxon>Gunneridae</taxon>
        <taxon>Pentapetalae</taxon>
        <taxon>asterids</taxon>
        <taxon>campanulids</taxon>
        <taxon>Asterales</taxon>
        <taxon>Asteraceae</taxon>
        <taxon>Asteroideae</taxon>
        <taxon>Anthemideae</taxon>
        <taxon>Anthemidinae</taxon>
        <taxon>Tanacetum</taxon>
    </lineage>
</organism>
<reference evidence="1" key="1">
    <citation type="journal article" date="2019" name="Sci. Rep.">
        <title>Draft genome of Tanacetum cinerariifolium, the natural source of mosquito coil.</title>
        <authorList>
            <person name="Yamashiro T."/>
            <person name="Shiraishi A."/>
            <person name="Satake H."/>
            <person name="Nakayama K."/>
        </authorList>
    </citation>
    <scope>NUCLEOTIDE SEQUENCE</scope>
</reference>
<protein>
    <submittedName>
        <fullName evidence="1">Zinc finger, CCHC-type</fullName>
    </submittedName>
</protein>
<dbReference type="EMBL" id="BKCJ010000395">
    <property type="protein sequence ID" value="GEU32819.1"/>
    <property type="molecule type" value="Genomic_DNA"/>
</dbReference>
<name>A0A6L2J7D0_TANCI</name>
<proteinExistence type="predicted"/>
<evidence type="ECO:0000313" key="1">
    <source>
        <dbReference type="EMBL" id="GEU32819.1"/>
    </source>
</evidence>
<gene>
    <name evidence="1" type="ORF">Tci_004797</name>
</gene>
<sequence length="373" mass="42984">MEYMMKNVFGLKGKCRELKGIMKLKFFRYKLWRLDDITSKVVLYRNMGFNESEEYKKTFIGSGVGTRLMQVLHRFEFEVEPLGDHTFEVEPPDNVDQGAEDSNEADFAVATVNMIYAHESLTFNDTIAREMIFKWKAGLKEDMDVRSNVYVLNNSYRKSSDDNHDYYWELKGRDWTDMDVEKSNKMFAKIDKTLKRREQLRRLEENVGERHKTVNPRTFCNCGNQDILGNGFGVTECTLSKSVILSDSFSGLLCGRVRSQLILYGSIFYAPVKKAFRIYNKRTRMIIETIHVDFDKLTAMAYEQFRSGPGPKLLTPGTINLGLVPNIPSSTLHVPPTMNDWEILFQPTFDESLNPPLCVDPQVLTIIAPELVV</sequence>
<comment type="caution">
    <text evidence="1">The sequence shown here is derived from an EMBL/GenBank/DDBJ whole genome shotgun (WGS) entry which is preliminary data.</text>
</comment>
<accession>A0A6L2J7D0</accession>
<dbReference type="AlphaFoldDB" id="A0A6L2J7D0"/>